<gene>
    <name evidence="1" type="ORF">JOD01_000684</name>
</gene>
<dbReference type="RefSeq" id="WP_204516787.1">
    <property type="nucleotide sequence ID" value="NZ_BAABIN010000009.1"/>
</dbReference>
<dbReference type="EMBL" id="JAFBEB010000001">
    <property type="protein sequence ID" value="MBM7589098.1"/>
    <property type="molecule type" value="Genomic_DNA"/>
</dbReference>
<organism evidence="1 2">
    <name type="scientific">Brevibacillus fulvus</name>
    <dbReference type="NCBI Taxonomy" id="1125967"/>
    <lineage>
        <taxon>Bacteria</taxon>
        <taxon>Bacillati</taxon>
        <taxon>Bacillota</taxon>
        <taxon>Bacilli</taxon>
        <taxon>Bacillales</taxon>
        <taxon>Paenibacillaceae</taxon>
        <taxon>Brevibacillus</taxon>
    </lineage>
</organism>
<dbReference type="Pfam" id="PF14072">
    <property type="entry name" value="DndB"/>
    <property type="match status" value="1"/>
</dbReference>
<keyword evidence="2" id="KW-1185">Reference proteome</keyword>
<evidence type="ECO:0000313" key="2">
    <source>
        <dbReference type="Proteomes" id="UP000717624"/>
    </source>
</evidence>
<evidence type="ECO:0000313" key="1">
    <source>
        <dbReference type="EMBL" id="MBM7589098.1"/>
    </source>
</evidence>
<comment type="caution">
    <text evidence="1">The sequence shown here is derived from an EMBL/GenBank/DDBJ whole genome shotgun (WGS) entry which is preliminary data.</text>
</comment>
<protein>
    <submittedName>
        <fullName evidence="1">Uncharacterized protein</fullName>
    </submittedName>
</protein>
<accession>A0A939BR50</accession>
<dbReference type="InterPro" id="IPR017642">
    <property type="entry name" value="DNA_S_mod_DndB"/>
</dbReference>
<proteinExistence type="predicted"/>
<dbReference type="AlphaFoldDB" id="A0A939BR50"/>
<sequence>MPKVERAILETTIGEHLAAFKKNKRWTSKFRKELSRYGISTADTQEILSGKKSLQTLSLEVLCIMTTTLFELSNHTTVHPEALFTKQELKNSRTFERQKVAKLSFPYTFQNVIYVKDGNYTTTITAQEIKRLWESNLLVYNFEVQREARIEKNKEDQIVYKPKTIPKSVNEIAQLLLSGELETTMLTFNARANTADSGEEAVYDHQHKTLTITKGTQLDILDGYHRISGIIQALSTDESIHAVFDLKILNYSTRRAVQYFNQINTTNPVSASRLQETNTGNLAAVAAEELKDKCEYLLGKVASGDKLSAAAEQLVSAKVLIESIDAHFRPADRLQAKEVGKYLAEFFTELFEQHPDGFIRNINEVRKTSLINANYMFDGYICLAKRMRDKQIPVEQAGSILKQINFERTSEMWRELGVLDDNKAITANPKGKIRHLFHTLDLCEVKANV</sequence>
<dbReference type="Proteomes" id="UP000717624">
    <property type="component" value="Unassembled WGS sequence"/>
</dbReference>
<reference evidence="1" key="1">
    <citation type="submission" date="2021-01" db="EMBL/GenBank/DDBJ databases">
        <title>Genomic Encyclopedia of Type Strains, Phase IV (KMG-IV): sequencing the most valuable type-strain genomes for metagenomic binning, comparative biology and taxonomic classification.</title>
        <authorList>
            <person name="Goeker M."/>
        </authorList>
    </citation>
    <scope>NUCLEOTIDE SEQUENCE</scope>
    <source>
        <strain evidence="1">DSM 25523</strain>
    </source>
</reference>
<name>A0A939BR50_9BACL</name>